<reference evidence="1" key="2">
    <citation type="journal article" date="2023" name="Science">
        <title>Genomic signatures of disease resistance in endangered staghorn corals.</title>
        <authorList>
            <person name="Vollmer S.V."/>
            <person name="Selwyn J.D."/>
            <person name="Despard B.A."/>
            <person name="Roesel C.L."/>
        </authorList>
    </citation>
    <scope>NUCLEOTIDE SEQUENCE</scope>
    <source>
        <strain evidence="1">K2</strain>
    </source>
</reference>
<comment type="caution">
    <text evidence="1">The sequence shown here is derived from an EMBL/GenBank/DDBJ whole genome shotgun (WGS) entry which is preliminary data.</text>
</comment>
<dbReference type="AlphaFoldDB" id="A0AAD9QN35"/>
<dbReference type="EMBL" id="JARQWQ010000023">
    <property type="protein sequence ID" value="KAK2564297.1"/>
    <property type="molecule type" value="Genomic_DNA"/>
</dbReference>
<name>A0AAD9QN35_ACRCE</name>
<sequence>MFHHGELQAPRMVKDEKAVSAVQNLIDSWNNPFAEDQNFVIISTVKEAPDDVRWDLLQAQSIGEEEYQKFKRERLESTPPKVKFHNSLKLKKLKTFSSLSKEKKIKTTGRAVILKADRTLFTRMIILGQSQKIDVRDLLSHSLGPLPWALATPAGLPRKTNKAALAAQLQKNEHLVQRIPDNAATIIDAMGLVQEINVASSQTSFGRVASTFFTMALNAGGPQITRIDIVFDTYREIFINNVERGITREVERVQLANITATQIIRQWTMFLSEMKNKTSLIRFLSNEFKKEEYRKILQCQRKVLFYTSKEKCWKITGESVEEVPELASSHEEDDTRLLLHAAHAGGRRVIKLSLLSQKKQMFLFCYFQSVEQ</sequence>
<protein>
    <submittedName>
        <fullName evidence="1">Uncharacterized protein</fullName>
    </submittedName>
</protein>
<keyword evidence="2" id="KW-1185">Reference proteome</keyword>
<gene>
    <name evidence="1" type="ORF">P5673_012552</name>
</gene>
<dbReference type="PANTHER" id="PTHR46704">
    <property type="entry name" value="CXC DOMAIN-CONTAINING PROTEIN-RELATED"/>
    <property type="match status" value="1"/>
</dbReference>
<organism evidence="1 2">
    <name type="scientific">Acropora cervicornis</name>
    <name type="common">Staghorn coral</name>
    <dbReference type="NCBI Taxonomy" id="6130"/>
    <lineage>
        <taxon>Eukaryota</taxon>
        <taxon>Metazoa</taxon>
        <taxon>Cnidaria</taxon>
        <taxon>Anthozoa</taxon>
        <taxon>Hexacorallia</taxon>
        <taxon>Scleractinia</taxon>
        <taxon>Astrocoeniina</taxon>
        <taxon>Acroporidae</taxon>
        <taxon>Acropora</taxon>
    </lineage>
</organism>
<accession>A0AAD9QN35</accession>
<evidence type="ECO:0000313" key="2">
    <source>
        <dbReference type="Proteomes" id="UP001249851"/>
    </source>
</evidence>
<dbReference type="Proteomes" id="UP001249851">
    <property type="component" value="Unassembled WGS sequence"/>
</dbReference>
<dbReference type="PANTHER" id="PTHR46704:SF9">
    <property type="entry name" value="BHLH DOMAIN-CONTAINING PROTEIN"/>
    <property type="match status" value="1"/>
</dbReference>
<proteinExistence type="predicted"/>
<evidence type="ECO:0000313" key="1">
    <source>
        <dbReference type="EMBL" id="KAK2564297.1"/>
    </source>
</evidence>
<reference evidence="1" key="1">
    <citation type="journal article" date="2023" name="G3 (Bethesda)">
        <title>Whole genome assembly and annotation of the endangered Caribbean coral Acropora cervicornis.</title>
        <authorList>
            <person name="Selwyn J.D."/>
            <person name="Vollmer S.V."/>
        </authorList>
    </citation>
    <scope>NUCLEOTIDE SEQUENCE</scope>
    <source>
        <strain evidence="1">K2</strain>
    </source>
</reference>